<dbReference type="STRING" id="1448318.A0A319EYE2"/>
<evidence type="ECO:0000313" key="2">
    <source>
        <dbReference type="Proteomes" id="UP000248423"/>
    </source>
</evidence>
<accession>A0A319EYE2</accession>
<name>A0A319EYE2_ASPSB</name>
<evidence type="ECO:0000313" key="1">
    <source>
        <dbReference type="EMBL" id="PYI09994.1"/>
    </source>
</evidence>
<keyword evidence="2" id="KW-1185">Reference proteome</keyword>
<sequence>MDPCGIRPTVKFVLGSGVGGSLGPTRYQVFVRCLGLCMLSGGVDMDPCGVRPIVKFVVGFGFGCIIGTNPILRVDGDCGICLPPYFDESMRYHSSEDEHMDDIDNEEGAWEERMTRCVHATALAESCGRNPWGNGCGGSRKG</sequence>
<protein>
    <submittedName>
        <fullName evidence="1">Uncharacterized protein</fullName>
    </submittedName>
</protein>
<dbReference type="EMBL" id="KZ826324">
    <property type="protein sequence ID" value="PYI09994.1"/>
    <property type="molecule type" value="Genomic_DNA"/>
</dbReference>
<dbReference type="AlphaFoldDB" id="A0A319EYE2"/>
<organism evidence="1 2">
    <name type="scientific">Aspergillus sclerotiicarbonarius (strain CBS 121057 / IBT 28362)</name>
    <dbReference type="NCBI Taxonomy" id="1448318"/>
    <lineage>
        <taxon>Eukaryota</taxon>
        <taxon>Fungi</taxon>
        <taxon>Dikarya</taxon>
        <taxon>Ascomycota</taxon>
        <taxon>Pezizomycotina</taxon>
        <taxon>Eurotiomycetes</taxon>
        <taxon>Eurotiomycetidae</taxon>
        <taxon>Eurotiales</taxon>
        <taxon>Aspergillaceae</taxon>
        <taxon>Aspergillus</taxon>
        <taxon>Aspergillus subgen. Circumdati</taxon>
    </lineage>
</organism>
<dbReference type="VEuPathDB" id="FungiDB:BO78DRAFT_11547"/>
<reference evidence="1 2" key="1">
    <citation type="submission" date="2018-02" db="EMBL/GenBank/DDBJ databases">
        <title>The genomes of Aspergillus section Nigri reveals drivers in fungal speciation.</title>
        <authorList>
            <consortium name="DOE Joint Genome Institute"/>
            <person name="Vesth T.C."/>
            <person name="Nybo J."/>
            <person name="Theobald S."/>
            <person name="Brandl J."/>
            <person name="Frisvad J.C."/>
            <person name="Nielsen K.F."/>
            <person name="Lyhne E.K."/>
            <person name="Kogle M.E."/>
            <person name="Kuo A."/>
            <person name="Riley R."/>
            <person name="Clum A."/>
            <person name="Nolan M."/>
            <person name="Lipzen A."/>
            <person name="Salamov A."/>
            <person name="Henrissat B."/>
            <person name="Wiebenga A."/>
            <person name="De vries R.P."/>
            <person name="Grigoriev I.V."/>
            <person name="Mortensen U.H."/>
            <person name="Andersen M.R."/>
            <person name="Baker S.E."/>
        </authorList>
    </citation>
    <scope>NUCLEOTIDE SEQUENCE [LARGE SCALE GENOMIC DNA]</scope>
    <source>
        <strain evidence="1 2">CBS 121057</strain>
    </source>
</reference>
<proteinExistence type="predicted"/>
<dbReference type="Proteomes" id="UP000248423">
    <property type="component" value="Unassembled WGS sequence"/>
</dbReference>
<gene>
    <name evidence="1" type="ORF">BO78DRAFT_11547</name>
</gene>